<evidence type="ECO:0000313" key="2">
    <source>
        <dbReference type="Proteomes" id="UP001162131"/>
    </source>
</evidence>
<name>A0AAU9JKV7_9CILI</name>
<dbReference type="AlphaFoldDB" id="A0AAU9JKV7"/>
<dbReference type="Proteomes" id="UP001162131">
    <property type="component" value="Unassembled WGS sequence"/>
</dbReference>
<gene>
    <name evidence="1" type="ORF">BSTOLATCC_MIC39524</name>
</gene>
<sequence>MLVPFADIWPLIFALPELLSLPAKMLRSVVFPAPDDPIKTRSSPGLALPETDFRICVSSPFFRWRN</sequence>
<comment type="caution">
    <text evidence="1">The sequence shown here is derived from an EMBL/GenBank/DDBJ whole genome shotgun (WGS) entry which is preliminary data.</text>
</comment>
<accession>A0AAU9JKV7</accession>
<protein>
    <submittedName>
        <fullName evidence="1">Uncharacterized protein</fullName>
    </submittedName>
</protein>
<dbReference type="EMBL" id="CAJZBQ010000039">
    <property type="protein sequence ID" value="CAG9325729.1"/>
    <property type="molecule type" value="Genomic_DNA"/>
</dbReference>
<organism evidence="1 2">
    <name type="scientific">Blepharisma stoltei</name>
    <dbReference type="NCBI Taxonomy" id="1481888"/>
    <lineage>
        <taxon>Eukaryota</taxon>
        <taxon>Sar</taxon>
        <taxon>Alveolata</taxon>
        <taxon>Ciliophora</taxon>
        <taxon>Postciliodesmatophora</taxon>
        <taxon>Heterotrichea</taxon>
        <taxon>Heterotrichida</taxon>
        <taxon>Blepharismidae</taxon>
        <taxon>Blepharisma</taxon>
    </lineage>
</organism>
<keyword evidence="2" id="KW-1185">Reference proteome</keyword>
<reference evidence="1" key="1">
    <citation type="submission" date="2021-09" db="EMBL/GenBank/DDBJ databases">
        <authorList>
            <consortium name="AG Swart"/>
            <person name="Singh M."/>
            <person name="Singh A."/>
            <person name="Seah K."/>
            <person name="Emmerich C."/>
        </authorList>
    </citation>
    <scope>NUCLEOTIDE SEQUENCE</scope>
    <source>
        <strain evidence="1">ATCC30299</strain>
    </source>
</reference>
<proteinExistence type="predicted"/>
<evidence type="ECO:0000313" key="1">
    <source>
        <dbReference type="EMBL" id="CAG9325729.1"/>
    </source>
</evidence>